<dbReference type="AlphaFoldDB" id="A0A835K1M5"/>
<organism evidence="1 2">
    <name type="scientific">Salix dunnii</name>
    <dbReference type="NCBI Taxonomy" id="1413687"/>
    <lineage>
        <taxon>Eukaryota</taxon>
        <taxon>Viridiplantae</taxon>
        <taxon>Streptophyta</taxon>
        <taxon>Embryophyta</taxon>
        <taxon>Tracheophyta</taxon>
        <taxon>Spermatophyta</taxon>
        <taxon>Magnoliopsida</taxon>
        <taxon>eudicotyledons</taxon>
        <taxon>Gunneridae</taxon>
        <taxon>Pentapetalae</taxon>
        <taxon>rosids</taxon>
        <taxon>fabids</taxon>
        <taxon>Malpighiales</taxon>
        <taxon>Salicaceae</taxon>
        <taxon>Saliceae</taxon>
        <taxon>Salix</taxon>
    </lineage>
</organism>
<evidence type="ECO:0000313" key="2">
    <source>
        <dbReference type="Proteomes" id="UP000657918"/>
    </source>
</evidence>
<proteinExistence type="predicted"/>
<evidence type="ECO:0000313" key="1">
    <source>
        <dbReference type="EMBL" id="KAF9678775.1"/>
    </source>
</evidence>
<gene>
    <name evidence="1" type="ORF">SADUNF_Sadunf07G0070800</name>
</gene>
<protein>
    <submittedName>
        <fullName evidence="1">Uncharacterized protein</fullName>
    </submittedName>
</protein>
<dbReference type="EMBL" id="JADGMS010000007">
    <property type="protein sequence ID" value="KAF9678775.1"/>
    <property type="molecule type" value="Genomic_DNA"/>
</dbReference>
<comment type="caution">
    <text evidence="1">The sequence shown here is derived from an EMBL/GenBank/DDBJ whole genome shotgun (WGS) entry which is preliminary data.</text>
</comment>
<reference evidence="1 2" key="1">
    <citation type="submission" date="2020-10" db="EMBL/GenBank/DDBJ databases">
        <title>Plant Genome Project.</title>
        <authorList>
            <person name="Zhang R.-G."/>
        </authorList>
    </citation>
    <scope>NUCLEOTIDE SEQUENCE [LARGE SCALE GENOMIC DNA]</scope>
    <source>
        <strain evidence="1">FAFU-HL-1</strain>
        <tissue evidence="1">Leaf</tissue>
    </source>
</reference>
<dbReference type="Proteomes" id="UP000657918">
    <property type="component" value="Unassembled WGS sequence"/>
</dbReference>
<sequence length="110" mass="12416">MDAKIIVDDLVYICTDNSIFSLVSFLSLYPEDSVILRSRIQSKAVNHCGLMGHSATIPSQMRSKKYDIHTQGNSVKFEVCCKAFPHIFAVQDSLPQKHRRDESTFVIILA</sequence>
<accession>A0A835K1M5</accession>
<keyword evidence="2" id="KW-1185">Reference proteome</keyword>
<name>A0A835K1M5_9ROSI</name>